<name>A0AA48SF30_9VIRU</name>
<protein>
    <submittedName>
        <fullName evidence="2">ORF92</fullName>
    </submittedName>
</protein>
<feature type="compositionally biased region" description="Acidic residues" evidence="1">
    <location>
        <begin position="66"/>
        <end position="104"/>
    </location>
</feature>
<feature type="compositionally biased region" description="Acidic residues" evidence="1">
    <location>
        <begin position="303"/>
        <end position="347"/>
    </location>
</feature>
<feature type="region of interest" description="Disordered" evidence="1">
    <location>
        <begin position="189"/>
        <end position="221"/>
    </location>
</feature>
<feature type="compositionally biased region" description="Low complexity" evidence="1">
    <location>
        <begin position="263"/>
        <end position="302"/>
    </location>
</feature>
<feature type="compositionally biased region" description="Acidic residues" evidence="1">
    <location>
        <begin position="195"/>
        <end position="212"/>
    </location>
</feature>
<feature type="region of interest" description="Disordered" evidence="1">
    <location>
        <begin position="31"/>
        <end position="114"/>
    </location>
</feature>
<feature type="region of interest" description="Disordered" evidence="1">
    <location>
        <begin position="236"/>
        <end position="347"/>
    </location>
</feature>
<dbReference type="EMBL" id="BK063094">
    <property type="protein sequence ID" value="DBA11793.1"/>
    <property type="molecule type" value="Genomic_DNA"/>
</dbReference>
<reference evidence="2" key="2">
    <citation type="submission" date="2023-01" db="EMBL/GenBank/DDBJ databases">
        <authorList>
            <person name="Rosani U."/>
            <person name="Delmont T.O."/>
            <person name="Gaia M."/>
            <person name="Krupovic M."/>
        </authorList>
    </citation>
    <scope>NUCLEOTIDE SEQUENCE</scope>
    <source>
        <strain evidence="2">MalacoHV1/China/2018</strain>
    </source>
</reference>
<evidence type="ECO:0000313" key="2">
    <source>
        <dbReference type="EMBL" id="DBA11793.1"/>
    </source>
</evidence>
<proteinExistence type="predicted"/>
<organism evidence="2">
    <name type="scientific">Malaco herpesvirus 1</name>
    <dbReference type="NCBI Taxonomy" id="3031797"/>
    <lineage>
        <taxon>Viruses</taxon>
        <taxon>Duplodnaviria</taxon>
        <taxon>Heunggongvirae</taxon>
        <taxon>Peploviricota</taxon>
        <taxon>Herviviricetes</taxon>
        <taxon>Herpesvirales</taxon>
        <taxon>Malacoherpesviridae</taxon>
    </lineage>
</organism>
<feature type="compositionally biased region" description="Acidic residues" evidence="1">
    <location>
        <begin position="249"/>
        <end position="262"/>
    </location>
</feature>
<sequence>MASTSKTATTVNIEEATIVFGESAEHAISKLKGKKRSLSPAAARPAKKPKKDKSALTYVSEKDSGDEFSDVEGDEYESSFIDDDSEEDERLADFNSSDESEDEEVLSRPVKTKSTDFEADEVDSLVKSIPTWFKDEGLPKTRSSRRTRAVVNYNEDALYTNEDLIEDPTNPEDLQYAAMDDAQLETLFPTKDAPINEDDDSDFELSEEEEEPVVPVGKHNKKTSVSKWRLDNFILKEGEIDEMRSLPESSDDEDSDEDDCESESTTSSVSYTGTTSTVSSDESDSEFSTTSSCDTSTPSISSGDDDDSDSESDSETLCEDSDYESTSDSDSDEEEEEDDSDSDSDDE</sequence>
<accession>A0AA48SF30</accession>
<reference evidence="2" key="1">
    <citation type="journal article" date="2023" name="Front. Mar. Sci.">
        <title>Tracing the invertebrate herpesviruses in the global sequence datasets.</title>
        <authorList>
            <person name="Rosani U."/>
            <person name="Gaia M."/>
            <person name="Delmont T.O."/>
            <person name="Krupovic M."/>
        </authorList>
    </citation>
    <scope>NUCLEOTIDE SEQUENCE</scope>
    <source>
        <strain evidence="2">MalacoHV1/China/2018</strain>
    </source>
</reference>
<feature type="compositionally biased region" description="Basic and acidic residues" evidence="1">
    <location>
        <begin position="236"/>
        <end position="245"/>
    </location>
</feature>
<evidence type="ECO:0000256" key="1">
    <source>
        <dbReference type="SAM" id="MobiDB-lite"/>
    </source>
</evidence>